<dbReference type="PROSITE" id="PS51279">
    <property type="entry name" value="BCNT_C"/>
    <property type="match status" value="1"/>
</dbReference>
<dbReference type="Pfam" id="PF07572">
    <property type="entry name" value="BCNT"/>
    <property type="match status" value="1"/>
</dbReference>
<dbReference type="RefSeq" id="XP_067919985.1">
    <property type="nucleotide sequence ID" value="XM_068068038.1"/>
</dbReference>
<evidence type="ECO:0000259" key="1">
    <source>
        <dbReference type="PROSITE" id="PS51279"/>
    </source>
</evidence>
<dbReference type="GeneID" id="94431249"/>
<accession>A0A2C6KL41</accession>
<proteinExistence type="predicted"/>
<evidence type="ECO:0000313" key="3">
    <source>
        <dbReference type="Proteomes" id="UP000221165"/>
    </source>
</evidence>
<sequence>MEAESADYRAFLKQQEKSRQRQLGGKFAHLDSLVSALDGPATINSVQKSQADWDKFKRDTGIEAELKSGHGYLDKQAFLAETEWRQHEKNVEIRRRLQLQQQMQQAPPPR</sequence>
<reference evidence="2 3" key="1">
    <citation type="journal article" date="2017" name="Int. J. Parasitol.">
        <title>The genome of the protozoan parasite Cystoisospora suis and a reverse vaccinology approach to identify vaccine candidates.</title>
        <authorList>
            <person name="Palmieri N."/>
            <person name="Shrestha A."/>
            <person name="Ruttkowski B."/>
            <person name="Beck T."/>
            <person name="Vogl C."/>
            <person name="Tomley F."/>
            <person name="Blake D.P."/>
            <person name="Joachim A."/>
        </authorList>
    </citation>
    <scope>NUCLEOTIDE SEQUENCE [LARGE SCALE GENOMIC DNA]</scope>
    <source>
        <strain evidence="2 3">Wien I</strain>
    </source>
</reference>
<keyword evidence="3" id="KW-1185">Reference proteome</keyword>
<organism evidence="2 3">
    <name type="scientific">Cystoisospora suis</name>
    <dbReference type="NCBI Taxonomy" id="483139"/>
    <lineage>
        <taxon>Eukaryota</taxon>
        <taxon>Sar</taxon>
        <taxon>Alveolata</taxon>
        <taxon>Apicomplexa</taxon>
        <taxon>Conoidasida</taxon>
        <taxon>Coccidia</taxon>
        <taxon>Eucoccidiorida</taxon>
        <taxon>Eimeriorina</taxon>
        <taxon>Sarcocystidae</taxon>
        <taxon>Cystoisospora</taxon>
    </lineage>
</organism>
<dbReference type="Proteomes" id="UP000221165">
    <property type="component" value="Unassembled WGS sequence"/>
</dbReference>
<dbReference type="InterPro" id="IPR027124">
    <property type="entry name" value="Swc5/CFDP1/2"/>
</dbReference>
<protein>
    <submittedName>
        <fullName evidence="2">Bucentaur or craniofacial development domain-containing protein</fullName>
    </submittedName>
</protein>
<name>A0A2C6KL41_9APIC</name>
<evidence type="ECO:0000313" key="2">
    <source>
        <dbReference type="EMBL" id="PHJ18277.1"/>
    </source>
</evidence>
<dbReference type="PANTHER" id="PTHR48295:SF1">
    <property type="entry name" value="SWR1-COMPLEX PROTEIN 5"/>
    <property type="match status" value="1"/>
</dbReference>
<dbReference type="OrthoDB" id="333555at2759"/>
<dbReference type="AlphaFoldDB" id="A0A2C6KL41"/>
<comment type="caution">
    <text evidence="2">The sequence shown here is derived from an EMBL/GenBank/DDBJ whole genome shotgun (WGS) entry which is preliminary data.</text>
</comment>
<gene>
    <name evidence="2" type="ORF">CSUI_007895</name>
</gene>
<dbReference type="PANTHER" id="PTHR48295">
    <property type="entry name" value="CRANIOFACIAL DEVELOPMENT PROTEIN 1"/>
    <property type="match status" value="1"/>
</dbReference>
<dbReference type="VEuPathDB" id="ToxoDB:CSUI_007895"/>
<feature type="domain" description="BCNT-C" evidence="1">
    <location>
        <begin position="24"/>
        <end position="100"/>
    </location>
</feature>
<dbReference type="EMBL" id="MIGC01004265">
    <property type="protein sequence ID" value="PHJ18277.1"/>
    <property type="molecule type" value="Genomic_DNA"/>
</dbReference>
<dbReference type="InterPro" id="IPR011421">
    <property type="entry name" value="BCNT-C"/>
</dbReference>